<dbReference type="OrthoDB" id="9779128at2"/>
<dbReference type="EC" id="4.2.2.-" evidence="3"/>
<dbReference type="Gene3D" id="2.40.40.10">
    <property type="entry name" value="RlpA-like domain"/>
    <property type="match status" value="1"/>
</dbReference>
<reference evidence="8" key="1">
    <citation type="submission" date="2018-11" db="EMBL/GenBank/DDBJ databases">
        <title>Proposal to divide the Flavobacteriaceae and reorganize its genera based on Amino Acid Identity values calculated from whole genome sequences.</title>
        <authorList>
            <person name="Nicholson A.C."/>
            <person name="Gulvik C.A."/>
            <person name="Whitney A.M."/>
            <person name="Humrighouse B.W."/>
            <person name="Bell M."/>
            <person name="Holmes B."/>
            <person name="Steigerwalt A.G."/>
            <person name="Villarma A."/>
            <person name="Sheth M."/>
            <person name="Batra D."/>
            <person name="Pryor J."/>
            <person name="Bernardet J.-F."/>
            <person name="Hugo C."/>
            <person name="Kampfer P."/>
            <person name="Newman J.D."/>
            <person name="McQuiston J.R."/>
        </authorList>
    </citation>
    <scope>NUCLEOTIDE SEQUENCE [LARGE SCALE GENOMIC DNA]</scope>
    <source>
        <strain evidence="8">G0081</strain>
    </source>
</reference>
<name>A0A3G8XGW8_9FLAO</name>
<dbReference type="GO" id="GO:0071555">
    <property type="term" value="P:cell wall organization"/>
    <property type="evidence" value="ECO:0007669"/>
    <property type="project" value="UniProtKB-KW"/>
</dbReference>
<proteinExistence type="inferred from homology"/>
<dbReference type="HAMAP" id="MF_02071">
    <property type="entry name" value="RlpA"/>
    <property type="match status" value="1"/>
</dbReference>
<keyword evidence="8" id="KW-1185">Reference proteome</keyword>
<feature type="domain" description="RlpA-like protein double-psi beta-barrel" evidence="6">
    <location>
        <begin position="42"/>
        <end position="127"/>
    </location>
</feature>
<dbReference type="InterPro" id="IPR036908">
    <property type="entry name" value="RlpA-like_sf"/>
</dbReference>
<dbReference type="PANTHER" id="PTHR34183:SF1">
    <property type="entry name" value="ENDOLYTIC PEPTIDOGLYCAN TRANSGLYCOSYLASE RLPA"/>
    <property type="match status" value="1"/>
</dbReference>
<dbReference type="GO" id="GO:0005886">
    <property type="term" value="C:plasma membrane"/>
    <property type="evidence" value="ECO:0007669"/>
    <property type="project" value="UniProtKB-SubCell"/>
</dbReference>
<keyword evidence="5" id="KW-0732">Signal</keyword>
<keyword evidence="2 3" id="KW-0961">Cell wall biogenesis/degradation</keyword>
<keyword evidence="3" id="KW-0472">Membrane</keyword>
<keyword evidence="3" id="KW-0449">Lipoprotein</keyword>
<evidence type="ECO:0000259" key="6">
    <source>
        <dbReference type="Pfam" id="PF03330"/>
    </source>
</evidence>
<evidence type="ECO:0000313" key="8">
    <source>
        <dbReference type="Proteomes" id="UP000270185"/>
    </source>
</evidence>
<organism evidence="7 8">
    <name type="scientific">Kaistella carnis</name>
    <dbReference type="NCBI Taxonomy" id="1241979"/>
    <lineage>
        <taxon>Bacteria</taxon>
        <taxon>Pseudomonadati</taxon>
        <taxon>Bacteroidota</taxon>
        <taxon>Flavobacteriia</taxon>
        <taxon>Flavobacteriales</taxon>
        <taxon>Weeksellaceae</taxon>
        <taxon>Chryseobacterium group</taxon>
        <taxon>Kaistella</taxon>
    </lineage>
</organism>
<evidence type="ECO:0000313" key="7">
    <source>
        <dbReference type="EMBL" id="AZI31918.1"/>
    </source>
</evidence>
<dbReference type="Proteomes" id="UP000270185">
    <property type="component" value="Chromosome"/>
</dbReference>
<feature type="signal peptide" evidence="5">
    <location>
        <begin position="1"/>
        <end position="30"/>
    </location>
</feature>
<keyword evidence="1 3" id="KW-0456">Lyase</keyword>
<comment type="function">
    <text evidence="3">Lytic transglycosylase with a strong preference for naked glycan strands that lack stem peptides.</text>
</comment>
<dbReference type="GO" id="GO:0000270">
    <property type="term" value="P:peptidoglycan metabolic process"/>
    <property type="evidence" value="ECO:0007669"/>
    <property type="project" value="UniProtKB-UniRule"/>
</dbReference>
<feature type="chain" id="PRO_5018343996" description="Probable endolytic peptidoglycan transglycosylase RlpA" evidence="5">
    <location>
        <begin position="31"/>
        <end position="131"/>
    </location>
</feature>
<accession>A0A3G8XGW8</accession>
<protein>
    <recommendedName>
        <fullName evidence="3">Probable endolytic peptidoglycan transglycosylase RlpA</fullName>
        <ecNumber evidence="3">4.2.2.-</ecNumber>
    </recommendedName>
</protein>
<dbReference type="Pfam" id="PF03330">
    <property type="entry name" value="DPBB_1"/>
    <property type="match status" value="1"/>
</dbReference>
<dbReference type="SUPFAM" id="SSF50685">
    <property type="entry name" value="Barwin-like endoglucanases"/>
    <property type="match status" value="1"/>
</dbReference>
<gene>
    <name evidence="3" type="primary">rlpA</name>
    <name evidence="7" type="ORF">EIB73_01450</name>
</gene>
<keyword evidence="3" id="KW-1003">Cell membrane</keyword>
<dbReference type="InterPro" id="IPR034718">
    <property type="entry name" value="RlpA"/>
</dbReference>
<dbReference type="InterPro" id="IPR009009">
    <property type="entry name" value="RlpA-like_DPBB"/>
</dbReference>
<evidence type="ECO:0000256" key="2">
    <source>
        <dbReference type="ARBA" id="ARBA00023316"/>
    </source>
</evidence>
<dbReference type="NCBIfam" id="TIGR00413">
    <property type="entry name" value="rlpA"/>
    <property type="match status" value="1"/>
</dbReference>
<evidence type="ECO:0000256" key="4">
    <source>
        <dbReference type="RuleBase" id="RU003495"/>
    </source>
</evidence>
<evidence type="ECO:0000256" key="1">
    <source>
        <dbReference type="ARBA" id="ARBA00023239"/>
    </source>
</evidence>
<comment type="similarity">
    <text evidence="3 4">Belongs to the RlpA family.</text>
</comment>
<dbReference type="EMBL" id="CP034159">
    <property type="protein sequence ID" value="AZI31918.1"/>
    <property type="molecule type" value="Genomic_DNA"/>
</dbReference>
<dbReference type="GO" id="GO:0008932">
    <property type="term" value="F:lytic endotransglycosylase activity"/>
    <property type="evidence" value="ECO:0007669"/>
    <property type="project" value="UniProtKB-UniRule"/>
</dbReference>
<keyword evidence="3" id="KW-0564">Palmitate</keyword>
<dbReference type="KEGG" id="ccas:EIB73_01450"/>
<dbReference type="RefSeq" id="WP_125021931.1">
    <property type="nucleotide sequence ID" value="NZ_CP034159.1"/>
</dbReference>
<dbReference type="InterPro" id="IPR012997">
    <property type="entry name" value="RplA"/>
</dbReference>
<dbReference type="CDD" id="cd22268">
    <property type="entry name" value="DPBB_RlpA-like"/>
    <property type="match status" value="1"/>
</dbReference>
<evidence type="ECO:0000256" key="3">
    <source>
        <dbReference type="HAMAP-Rule" id="MF_02071"/>
    </source>
</evidence>
<dbReference type="PANTHER" id="PTHR34183">
    <property type="entry name" value="ENDOLYTIC PEPTIDOGLYCAN TRANSGLYCOSYLASE RLPA"/>
    <property type="match status" value="1"/>
</dbReference>
<dbReference type="PROSITE" id="PS51257">
    <property type="entry name" value="PROKAR_LIPOPROTEIN"/>
    <property type="match status" value="1"/>
</dbReference>
<dbReference type="AlphaFoldDB" id="A0A3G8XGW8"/>
<comment type="subcellular location">
    <subcellularLocation>
        <location evidence="3">Cell membrane</location>
        <topology evidence="3">Lipid-anchor</topology>
    </subcellularLocation>
</comment>
<sequence>MKITSLHYKPHNLLFLVLLSIALYSCSANRGNASSSYQSTTVSYYANKFNGNKTASGEVYKHSKMTAAHKSLAFGTKVEIINPENSKKVIVIVNDRGPLKAGRAFDLSQGAFKKIGNLNDGVLKVKYKVMK</sequence>
<evidence type="ECO:0000256" key="5">
    <source>
        <dbReference type="SAM" id="SignalP"/>
    </source>
</evidence>